<keyword evidence="3" id="KW-1185">Reference proteome</keyword>
<proteinExistence type="predicted"/>
<reference evidence="2 3" key="1">
    <citation type="submission" date="2020-08" db="EMBL/GenBank/DDBJ databases">
        <title>Genomic Encyclopedia of Type Strains, Phase IV (KMG-IV): sequencing the most valuable type-strain genomes for metagenomic binning, comparative biology and taxonomic classification.</title>
        <authorList>
            <person name="Goeker M."/>
        </authorList>
    </citation>
    <scope>NUCLEOTIDE SEQUENCE [LARGE SCALE GENOMIC DNA]</scope>
    <source>
        <strain evidence="2 3">DSM 106739</strain>
    </source>
</reference>
<evidence type="ECO:0000313" key="3">
    <source>
        <dbReference type="Proteomes" id="UP000561045"/>
    </source>
</evidence>
<dbReference type="SUPFAM" id="SSF53822">
    <property type="entry name" value="Periplasmic binding protein-like I"/>
    <property type="match status" value="1"/>
</dbReference>
<evidence type="ECO:0000313" key="2">
    <source>
        <dbReference type="EMBL" id="MBB4014172.1"/>
    </source>
</evidence>
<dbReference type="CDD" id="cd06325">
    <property type="entry name" value="PBP1_ABC_unchar_transporter"/>
    <property type="match status" value="1"/>
</dbReference>
<accession>A0A840BR72</accession>
<dbReference type="Proteomes" id="UP000561045">
    <property type="component" value="Unassembled WGS sequence"/>
</dbReference>
<dbReference type="InterPro" id="IPR028082">
    <property type="entry name" value="Peripla_BP_I"/>
</dbReference>
<dbReference type="Gene3D" id="3.40.50.2300">
    <property type="match status" value="2"/>
</dbReference>
<comment type="caution">
    <text evidence="2">The sequence shown here is derived from an EMBL/GenBank/DDBJ whole genome shotgun (WGS) entry which is preliminary data.</text>
</comment>
<dbReference type="EMBL" id="JACIET010000002">
    <property type="protein sequence ID" value="MBB4014172.1"/>
    <property type="molecule type" value="Genomic_DNA"/>
</dbReference>
<dbReference type="PANTHER" id="PTHR35271:SF1">
    <property type="entry name" value="ABC TRANSPORTER, SUBSTRATE-BINDING LIPOPROTEIN"/>
    <property type="match status" value="1"/>
</dbReference>
<gene>
    <name evidence="2" type="ORF">GGR36_003518</name>
</gene>
<evidence type="ECO:0000256" key="1">
    <source>
        <dbReference type="SAM" id="SignalP"/>
    </source>
</evidence>
<feature type="signal peptide" evidence="1">
    <location>
        <begin position="1"/>
        <end position="21"/>
    </location>
</feature>
<protein>
    <submittedName>
        <fullName evidence="2">Putative ABC transport system substrate-binding protein</fullName>
    </submittedName>
</protein>
<dbReference type="InterPro" id="IPR007487">
    <property type="entry name" value="ABC_transpt-TYRBP-like"/>
</dbReference>
<dbReference type="RefSeq" id="WP_183636059.1">
    <property type="nucleotide sequence ID" value="NZ_BAABLE010000005.1"/>
</dbReference>
<sequence>MKRRGFLLLGAQLALAGRLSAAASRRFQIYAITYRGRTEVEHGFADYLAERGIAADIIHRDIALDTGRLPALVQEIRQMRPDLVYTWGSGVTLGVVGASAKVDPARHITDIPVVFSLVAAPVSAGIVADLRSSGRNVTGVSHVATVAAQVQVMTAYRAFRRVGLIYSPNEPNALAVLQELRALGRRQGFAVLARPFNTDAGGRPSGEGAAAIVRALKADGAEWLYMPPDSFLSTQARGVVVPTALEAGLPVFASTEPLMAAGALVGLVSRYYNVGQFAAYKAEQILTRHVPPQRIPIETLSRFSLQISLPVARRLGMLPPLDMFNYAEFIDGNA</sequence>
<dbReference type="PANTHER" id="PTHR35271">
    <property type="entry name" value="ABC TRANSPORTER, SUBSTRATE-BINDING LIPOPROTEIN-RELATED"/>
    <property type="match status" value="1"/>
</dbReference>
<name>A0A840BR72_9RHOO</name>
<organism evidence="2 3">
    <name type="scientific">Niveibacterium umoris</name>
    <dbReference type="NCBI Taxonomy" id="1193620"/>
    <lineage>
        <taxon>Bacteria</taxon>
        <taxon>Pseudomonadati</taxon>
        <taxon>Pseudomonadota</taxon>
        <taxon>Betaproteobacteria</taxon>
        <taxon>Rhodocyclales</taxon>
        <taxon>Rhodocyclaceae</taxon>
        <taxon>Niveibacterium</taxon>
    </lineage>
</organism>
<feature type="chain" id="PRO_5032785869" evidence="1">
    <location>
        <begin position="22"/>
        <end position="334"/>
    </location>
</feature>
<dbReference type="AlphaFoldDB" id="A0A840BR72"/>
<dbReference type="Pfam" id="PF04392">
    <property type="entry name" value="ABC_sub_bind"/>
    <property type="match status" value="1"/>
</dbReference>
<keyword evidence="1" id="KW-0732">Signal</keyword>